<evidence type="ECO:0000256" key="3">
    <source>
        <dbReference type="ARBA" id="ARBA00022840"/>
    </source>
</evidence>
<dbReference type="AlphaFoldDB" id="A0A1Q5TL19"/>
<dbReference type="EMBL" id="MNBE01000642">
    <property type="protein sequence ID" value="OKP00910.1"/>
    <property type="molecule type" value="Genomic_DNA"/>
</dbReference>
<sequence length="639" mass="71886">MTKFSSEEMQKDGTTSPAYASNFQIDLSYSRGSQFHITNLFVSNKHVRVYTILFDQDNLGGIPPLVYAQDLSMNGTFWNDYRMGKDKGSFLLTDGDLLRVAVGIHVQFKSAGPDNENKFTQLQQLEMKKFQKSYVITQSMLGSGAYGRVHMAFNQNTGRQFACKIVDLQAVRADLQAQAREAQAGLGEQHHCKFFAKQPEPRNYMFTELVTCGDLFSFVRNRGTNLEDTTVALIMRQILLALEYLHDRNIVHRDVKPDNILMTSLEPGGRVVLADFGCARLVNQPVQRMSSIVGTPEYCAPELLQTDLKGYTKAVDMWSLGCVAAVLLVGDTPFDNTYRSTSSDLINLDHDMRALEIDPRARDFVFRSLVLDETKRMDVKQALRHDWFTNPAQAGWFKEMYSRSIQNWKPRNASEAVTVELTSFKSVQTKWPRSESVSSWSPKEGARFADVDHISESSWENVAPASMKPLISPAISIPAPAKRTSCRPPLVPLGPNPNKPKHPQEIISPDADVKFVSQVKCEQLDRSKLERHVLYVSPCEGPNVQRAESKKAPASKGGKQTTKAKFTINKDTGLKNFFLSSHSAAFPPIPSMRTNFPKMSPKDEGDESDQVYEEVRNPVTGKRKRLIYGRDMESLSQML</sequence>
<keyword evidence="8" id="KW-0418">Kinase</keyword>
<dbReference type="PROSITE" id="PS00108">
    <property type="entry name" value="PROTEIN_KINASE_ST"/>
    <property type="match status" value="1"/>
</dbReference>
<dbReference type="Gene3D" id="1.10.510.10">
    <property type="entry name" value="Transferase(Phosphotransferase) domain 1"/>
    <property type="match status" value="1"/>
</dbReference>
<evidence type="ECO:0000256" key="5">
    <source>
        <dbReference type="SAM" id="MobiDB-lite"/>
    </source>
</evidence>
<dbReference type="InterPro" id="IPR000719">
    <property type="entry name" value="Prot_kinase_dom"/>
</dbReference>
<gene>
    <name evidence="8" type="ORF">PENSUB_7491</name>
</gene>
<dbReference type="Gene3D" id="2.60.200.20">
    <property type="match status" value="1"/>
</dbReference>
<keyword evidence="3 4" id="KW-0067">ATP-binding</keyword>
<proteinExistence type="inferred from homology"/>
<dbReference type="Proteomes" id="UP000186955">
    <property type="component" value="Unassembled WGS sequence"/>
</dbReference>
<dbReference type="PROSITE" id="PS00107">
    <property type="entry name" value="PROTEIN_KINASE_ATP"/>
    <property type="match status" value="1"/>
</dbReference>
<feature type="domain" description="Protein kinase" evidence="7">
    <location>
        <begin position="135"/>
        <end position="388"/>
    </location>
</feature>
<dbReference type="SMART" id="SM00220">
    <property type="entry name" value="S_TKc"/>
    <property type="match status" value="1"/>
</dbReference>
<dbReference type="Pfam" id="PF00069">
    <property type="entry name" value="Pkinase"/>
    <property type="match status" value="1"/>
</dbReference>
<dbReference type="PANTHER" id="PTHR24347">
    <property type="entry name" value="SERINE/THREONINE-PROTEIN KINASE"/>
    <property type="match status" value="1"/>
</dbReference>
<evidence type="ECO:0000313" key="8">
    <source>
        <dbReference type="EMBL" id="OKP00910.1"/>
    </source>
</evidence>
<dbReference type="InterPro" id="IPR008271">
    <property type="entry name" value="Ser/Thr_kinase_AS"/>
</dbReference>
<comment type="caution">
    <text evidence="8">The sequence shown here is derived from an EMBL/GenBank/DDBJ whole genome shotgun (WGS) entry which is preliminary data.</text>
</comment>
<comment type="similarity">
    <text evidence="1">Belongs to the protein kinase superfamily. CAMK Ser/Thr protein kinase family. CHEK2 subfamily.</text>
</comment>
<dbReference type="STRING" id="1316194.A0A1Q5TL19"/>
<keyword evidence="2 4" id="KW-0547">Nucleotide-binding</keyword>
<feature type="region of interest" description="Disordered" evidence="5">
    <location>
        <begin position="589"/>
        <end position="611"/>
    </location>
</feature>
<feature type="binding site" evidence="4">
    <location>
        <position position="164"/>
    </location>
    <ligand>
        <name>ATP</name>
        <dbReference type="ChEBI" id="CHEBI:30616"/>
    </ligand>
</feature>
<dbReference type="GO" id="GO:0004672">
    <property type="term" value="F:protein kinase activity"/>
    <property type="evidence" value="ECO:0007669"/>
    <property type="project" value="InterPro"/>
</dbReference>
<feature type="domain" description="FHA" evidence="6">
    <location>
        <begin position="13"/>
        <end position="83"/>
    </location>
</feature>
<dbReference type="InterPro" id="IPR017441">
    <property type="entry name" value="Protein_kinase_ATP_BS"/>
</dbReference>
<dbReference type="SUPFAM" id="SSF56112">
    <property type="entry name" value="Protein kinase-like (PK-like)"/>
    <property type="match status" value="1"/>
</dbReference>
<dbReference type="CDD" id="cd22670">
    <property type="entry name" value="FHA_MEK1-like"/>
    <property type="match status" value="1"/>
</dbReference>
<dbReference type="InterPro" id="IPR008984">
    <property type="entry name" value="SMAD_FHA_dom_sf"/>
</dbReference>
<accession>A0A1Q5TL19</accession>
<dbReference type="GO" id="GO:0005524">
    <property type="term" value="F:ATP binding"/>
    <property type="evidence" value="ECO:0007669"/>
    <property type="project" value="UniProtKB-UniRule"/>
</dbReference>
<evidence type="ECO:0000259" key="6">
    <source>
        <dbReference type="PROSITE" id="PS50006"/>
    </source>
</evidence>
<protein>
    <submittedName>
        <fullName evidence="8">Meiosis-specific serine/threonine-protein kinase mek1</fullName>
    </submittedName>
</protein>
<dbReference type="InterPro" id="IPR000253">
    <property type="entry name" value="FHA_dom"/>
</dbReference>
<dbReference type="PROSITE" id="PS50006">
    <property type="entry name" value="FHA_DOMAIN"/>
    <property type="match status" value="1"/>
</dbReference>
<feature type="region of interest" description="Disordered" evidence="5">
    <location>
        <begin position="543"/>
        <end position="562"/>
    </location>
</feature>
<reference evidence="8 9" key="1">
    <citation type="submission" date="2016-10" db="EMBL/GenBank/DDBJ databases">
        <title>Genome sequence of the ascomycete fungus Penicillium subrubescens.</title>
        <authorList>
            <person name="De Vries R.P."/>
            <person name="Peng M."/>
            <person name="Dilokpimol A."/>
            <person name="Hilden K."/>
            <person name="Makela M.R."/>
            <person name="Grigoriev I."/>
            <person name="Riley R."/>
            <person name="Granchi Z."/>
        </authorList>
    </citation>
    <scope>NUCLEOTIDE SEQUENCE [LARGE SCALE GENOMIC DNA]</scope>
    <source>
        <strain evidence="8 9">CBS 132785</strain>
    </source>
</reference>
<keyword evidence="8" id="KW-0808">Transferase</keyword>
<keyword evidence="9" id="KW-1185">Reference proteome</keyword>
<dbReference type="InterPro" id="IPR011009">
    <property type="entry name" value="Kinase-like_dom_sf"/>
</dbReference>
<evidence type="ECO:0000256" key="2">
    <source>
        <dbReference type="ARBA" id="ARBA00022741"/>
    </source>
</evidence>
<name>A0A1Q5TL19_9EURO</name>
<dbReference type="SUPFAM" id="SSF49879">
    <property type="entry name" value="SMAD/FHA domain"/>
    <property type="match status" value="1"/>
</dbReference>
<evidence type="ECO:0000259" key="7">
    <source>
        <dbReference type="PROSITE" id="PS50011"/>
    </source>
</evidence>
<evidence type="ECO:0000256" key="1">
    <source>
        <dbReference type="ARBA" id="ARBA00005575"/>
    </source>
</evidence>
<evidence type="ECO:0000256" key="4">
    <source>
        <dbReference type="PROSITE-ProRule" id="PRU10141"/>
    </source>
</evidence>
<organism evidence="8 9">
    <name type="scientific">Penicillium subrubescens</name>
    <dbReference type="NCBI Taxonomy" id="1316194"/>
    <lineage>
        <taxon>Eukaryota</taxon>
        <taxon>Fungi</taxon>
        <taxon>Dikarya</taxon>
        <taxon>Ascomycota</taxon>
        <taxon>Pezizomycotina</taxon>
        <taxon>Eurotiomycetes</taxon>
        <taxon>Eurotiomycetidae</taxon>
        <taxon>Eurotiales</taxon>
        <taxon>Aspergillaceae</taxon>
        <taxon>Penicillium</taxon>
    </lineage>
</organism>
<dbReference type="PROSITE" id="PS50011">
    <property type="entry name" value="PROTEIN_KINASE_DOM"/>
    <property type="match status" value="1"/>
</dbReference>
<evidence type="ECO:0000313" key="9">
    <source>
        <dbReference type="Proteomes" id="UP000186955"/>
    </source>
</evidence>